<keyword evidence="2" id="KW-1185">Reference proteome</keyword>
<dbReference type="RefSeq" id="WP_078073625.1">
    <property type="nucleotide sequence ID" value="NZ_CP018047.1"/>
</dbReference>
<reference evidence="1 2" key="1">
    <citation type="submission" date="2016-11" db="EMBL/GenBank/DDBJ databases">
        <title>Complete genome sequence of Streptomyces niveus SCSIO 3406.</title>
        <authorList>
            <person name="Zhu Q."/>
            <person name="Cheng W."/>
            <person name="Song Y."/>
            <person name="Li Q."/>
            <person name="Ju J."/>
        </authorList>
    </citation>
    <scope>NUCLEOTIDE SEQUENCE [LARGE SCALE GENOMIC DNA]</scope>
    <source>
        <strain evidence="1 2">SCSIO 3406</strain>
    </source>
</reference>
<organism evidence="1 2">
    <name type="scientific">Streptomyces niveus</name>
    <name type="common">Streptomyces spheroides</name>
    <dbReference type="NCBI Taxonomy" id="193462"/>
    <lineage>
        <taxon>Bacteria</taxon>
        <taxon>Bacillati</taxon>
        <taxon>Actinomycetota</taxon>
        <taxon>Actinomycetes</taxon>
        <taxon>Kitasatosporales</taxon>
        <taxon>Streptomycetaceae</taxon>
        <taxon>Streptomyces</taxon>
    </lineage>
</organism>
<evidence type="ECO:0000313" key="2">
    <source>
        <dbReference type="Proteomes" id="UP000189677"/>
    </source>
</evidence>
<sequence length="168" mass="17569">MAEGNPAAPYTDATRARLAVAFAAYEVADLARAAVPIGEAELSPDGTARSAGSTLADAAHVLGAAWRLFEAAAVFERVAGADWQVVGDTLGVSAGAARDRFAVAEVCFREGSNGPRGEASWWRDHLAEHPLEAARDLDDWVLRHEDGDSGLGTTPVSGGLVRRMKAGE</sequence>
<dbReference type="KEGG" id="snw:BBN63_01540"/>
<name>A0A1U9QLT1_STRNV</name>
<proteinExistence type="predicted"/>
<dbReference type="Proteomes" id="UP000189677">
    <property type="component" value="Chromosome"/>
</dbReference>
<dbReference type="AlphaFoldDB" id="A0A1U9QLT1"/>
<evidence type="ECO:0000313" key="1">
    <source>
        <dbReference type="EMBL" id="AQU65140.1"/>
    </source>
</evidence>
<protein>
    <submittedName>
        <fullName evidence="1">Uncharacterized protein</fullName>
    </submittedName>
</protein>
<dbReference type="OrthoDB" id="3515437at2"/>
<gene>
    <name evidence="1" type="ORF">BBN63_01540</name>
</gene>
<dbReference type="EMBL" id="CP018047">
    <property type="protein sequence ID" value="AQU65140.1"/>
    <property type="molecule type" value="Genomic_DNA"/>
</dbReference>
<accession>A0A1U9QLT1</accession>